<dbReference type="AlphaFoldDB" id="A0A971IC70"/>
<keyword evidence="3 5" id="KW-0862">Zinc</keyword>
<comment type="cofactor">
    <cofactor evidence="1 5">
        <name>Zn(2+)</name>
        <dbReference type="ChEBI" id="CHEBI:29105"/>
    </cofactor>
</comment>
<evidence type="ECO:0000256" key="2">
    <source>
        <dbReference type="ARBA" id="ARBA00022723"/>
    </source>
</evidence>
<dbReference type="Gene3D" id="3.90.180.10">
    <property type="entry name" value="Medium-chain alcohol dehydrogenases, catalytic domain"/>
    <property type="match status" value="1"/>
</dbReference>
<gene>
    <name evidence="8" type="ORF">GXW98_03740</name>
</gene>
<proteinExistence type="inferred from homology"/>
<dbReference type="Proteomes" id="UP000767327">
    <property type="component" value="Unassembled WGS sequence"/>
</dbReference>
<keyword evidence="2 5" id="KW-0479">Metal-binding</keyword>
<organism evidence="8 9">
    <name type="scientific">Bifidobacterium crudilactis</name>
    <dbReference type="NCBI Taxonomy" id="327277"/>
    <lineage>
        <taxon>Bacteria</taxon>
        <taxon>Bacillati</taxon>
        <taxon>Actinomycetota</taxon>
        <taxon>Actinomycetes</taxon>
        <taxon>Bifidobacteriales</taxon>
        <taxon>Bifidobacteriaceae</taxon>
        <taxon>Bifidobacterium</taxon>
    </lineage>
</organism>
<protein>
    <submittedName>
        <fullName evidence="8">Zinc-binding dehydrogenase</fullName>
    </submittedName>
</protein>
<dbReference type="InterPro" id="IPR013149">
    <property type="entry name" value="ADH-like_C"/>
</dbReference>
<evidence type="ECO:0000256" key="1">
    <source>
        <dbReference type="ARBA" id="ARBA00001947"/>
    </source>
</evidence>
<accession>A0A971IC70</accession>
<dbReference type="InterPro" id="IPR013154">
    <property type="entry name" value="ADH-like_N"/>
</dbReference>
<evidence type="ECO:0000313" key="8">
    <source>
        <dbReference type="EMBL" id="NLT79384.1"/>
    </source>
</evidence>
<comment type="similarity">
    <text evidence="5">Belongs to the zinc-containing alcohol dehydrogenase family.</text>
</comment>
<dbReference type="InterPro" id="IPR036291">
    <property type="entry name" value="NAD(P)-bd_dom_sf"/>
</dbReference>
<feature type="domain" description="Alcohol dehydrogenase-like N-terminal" evidence="7">
    <location>
        <begin position="32"/>
        <end position="137"/>
    </location>
</feature>
<dbReference type="Pfam" id="PF00107">
    <property type="entry name" value="ADH_zinc_N"/>
    <property type="match status" value="1"/>
</dbReference>
<keyword evidence="4" id="KW-0560">Oxidoreductase</keyword>
<dbReference type="PANTHER" id="PTHR42813:SF2">
    <property type="entry name" value="DEHYDROGENASE, ZINC-CONTAINING, PUTATIVE (AFU_ORTHOLOGUE AFUA_2G02810)-RELATED"/>
    <property type="match status" value="1"/>
</dbReference>
<evidence type="ECO:0000259" key="7">
    <source>
        <dbReference type="Pfam" id="PF08240"/>
    </source>
</evidence>
<evidence type="ECO:0000259" key="6">
    <source>
        <dbReference type="Pfam" id="PF00107"/>
    </source>
</evidence>
<dbReference type="InterPro" id="IPR002328">
    <property type="entry name" value="ADH_Zn_CS"/>
</dbReference>
<dbReference type="Pfam" id="PF08240">
    <property type="entry name" value="ADH_N"/>
    <property type="match status" value="1"/>
</dbReference>
<evidence type="ECO:0000256" key="4">
    <source>
        <dbReference type="ARBA" id="ARBA00023002"/>
    </source>
</evidence>
<comment type="caution">
    <text evidence="8">The sequence shown here is derived from an EMBL/GenBank/DDBJ whole genome shotgun (WGS) entry which is preliminary data.</text>
</comment>
<reference evidence="8" key="1">
    <citation type="journal article" date="2020" name="Biotechnol. Biofuels">
        <title>New insights from the biogas microbiome by comprehensive genome-resolved metagenomics of nearly 1600 species originating from multiple anaerobic digesters.</title>
        <authorList>
            <person name="Campanaro S."/>
            <person name="Treu L."/>
            <person name="Rodriguez-R L.M."/>
            <person name="Kovalovszki A."/>
            <person name="Ziels R.M."/>
            <person name="Maus I."/>
            <person name="Zhu X."/>
            <person name="Kougias P.G."/>
            <person name="Basile A."/>
            <person name="Luo G."/>
            <person name="Schluter A."/>
            <person name="Konstantinidis K.T."/>
            <person name="Angelidaki I."/>
        </authorList>
    </citation>
    <scope>NUCLEOTIDE SEQUENCE</scope>
    <source>
        <strain evidence="8">AS01afH2WH_6</strain>
    </source>
</reference>
<evidence type="ECO:0000256" key="3">
    <source>
        <dbReference type="ARBA" id="ARBA00022833"/>
    </source>
</evidence>
<dbReference type="RefSeq" id="WP_273173173.1">
    <property type="nucleotide sequence ID" value="NZ_JAAXZR010000016.1"/>
</dbReference>
<dbReference type="PROSITE" id="PS00059">
    <property type="entry name" value="ADH_ZINC"/>
    <property type="match status" value="1"/>
</dbReference>
<name>A0A971IC70_9BIFI</name>
<feature type="domain" description="Alcohol dehydrogenase-like C-terminal" evidence="6">
    <location>
        <begin position="189"/>
        <end position="311"/>
    </location>
</feature>
<dbReference type="GO" id="GO:0008270">
    <property type="term" value="F:zinc ion binding"/>
    <property type="evidence" value="ECO:0007669"/>
    <property type="project" value="InterPro"/>
</dbReference>
<dbReference type="InterPro" id="IPR011032">
    <property type="entry name" value="GroES-like_sf"/>
</dbReference>
<dbReference type="EMBL" id="JAAXZR010000016">
    <property type="protein sequence ID" value="NLT79384.1"/>
    <property type="molecule type" value="Genomic_DNA"/>
</dbReference>
<evidence type="ECO:0000256" key="5">
    <source>
        <dbReference type="RuleBase" id="RU361277"/>
    </source>
</evidence>
<evidence type="ECO:0000313" key="9">
    <source>
        <dbReference type="Proteomes" id="UP000767327"/>
    </source>
</evidence>
<dbReference type="SUPFAM" id="SSF50129">
    <property type="entry name" value="GroES-like"/>
    <property type="match status" value="1"/>
</dbReference>
<dbReference type="GO" id="GO:0016491">
    <property type="term" value="F:oxidoreductase activity"/>
    <property type="evidence" value="ECO:0007669"/>
    <property type="project" value="UniProtKB-KW"/>
</dbReference>
<dbReference type="SUPFAM" id="SSF51735">
    <property type="entry name" value="NAD(P)-binding Rossmann-fold domains"/>
    <property type="match status" value="1"/>
</dbReference>
<reference evidence="8" key="2">
    <citation type="submission" date="2020-01" db="EMBL/GenBank/DDBJ databases">
        <authorList>
            <person name="Campanaro S."/>
        </authorList>
    </citation>
    <scope>NUCLEOTIDE SEQUENCE</scope>
    <source>
        <strain evidence="8">AS01afH2WH_6</strain>
    </source>
</reference>
<dbReference type="PANTHER" id="PTHR42813">
    <property type="entry name" value="ZINC-TYPE ALCOHOL DEHYDROGENASE-LIKE"/>
    <property type="match status" value="1"/>
</dbReference>
<dbReference type="Gene3D" id="3.40.50.720">
    <property type="entry name" value="NAD(P)-binding Rossmann-like Domain"/>
    <property type="match status" value="1"/>
</dbReference>
<sequence>MKATVIYGKHDVRVESVPDPELATKGPAAGPDAIVRVVAACVCGSDLWPFRGLEPIEKPRRQGHEWVGVVEQIGSQVSTLSVGDFVIAPMYVCDGTCANCCNGMSVCCLGGGYWGSQIHQQGFADAGQGERVRVPFADATLVAVPGGMPDPELIPHLLTLSDVMCTGHHAARSADVHAASTVAVIGDGAVGQCAIIASKRLGASRIVSMSRHESRQRLAKEFGATDIIPDRGDEAVSKLKDMFDGIGPDAVLECVGTELSMQTALRAVRPGGKVGYVGVPTGGSAKGLDMNLMFSEDKDVVGGLATVREYMGELMPDILSGKIAPGKVFDMELPLDDIVQGYQAMDERRAIKVLIRA</sequence>